<dbReference type="STRING" id="596152.DesU5LDRAFT_1903"/>
<dbReference type="HOGENOM" id="CLU_619265_0_0_7"/>
<sequence>MLLVFNQHEYRNALGNGECDPPCIIRNFIPTDRIKYGSLKDGSTKLSLSQLKKRLPFDMFNELRGALGLTMKHAQTRFPAYRFLAPEFINDEWLASVDWHKKFHRDHVLHQPMCVYVGYSLLRNIKGLGRSGGSLLDAARDAFLEGEGCEYLREYMAAMGVKNIFLEKLKILPTLADNFFLEIFFLTALFHDLGYPWQFSSTINTCLDSLASINSIPSLDPVKVLQDYGQRLFIVPLKGYLNKDLTSPASWGHEFRDILDRSLRKTHGMPGAINFLYLNDQLRSYPSKVKPLHRFGVEWSAMAIMMHDMGKIYGKVESGNIKINCPQLRLSFDKDPLSFVMAITDLIQDFSRPDATFVAKPSSSSDISVNYRHRCHEVAVDWDVATKVLKIIYRYKNYKDFIANKHVFLPESQKLYFDPFYGYFSTGSLGIKRILLDAEWKP</sequence>
<reference evidence="1" key="1">
    <citation type="submission" date="2011-11" db="EMBL/GenBank/DDBJ databases">
        <title>Improved High-Quality Draft sequence of Desulfovibrio sp. U5L.</title>
        <authorList>
            <consortium name="US DOE Joint Genome Institute"/>
            <person name="Lucas S."/>
            <person name="Han J."/>
            <person name="Lapidus A."/>
            <person name="Cheng J.-F."/>
            <person name="Goodwin L."/>
            <person name="Pitluck S."/>
            <person name="Peters L."/>
            <person name="Ovchinnikova G."/>
            <person name="Held B."/>
            <person name="Detter J.C."/>
            <person name="Han C."/>
            <person name="Tapia R."/>
            <person name="Land M."/>
            <person name="Hauser L."/>
            <person name="Kyrpides N."/>
            <person name="Ivanova N."/>
            <person name="Pagani I."/>
            <person name="Gabster J."/>
            <person name="Walker C."/>
            <person name="Stolyar S."/>
            <person name="Stahl D."/>
            <person name="Arkin A."/>
            <person name="Dehal P."/>
            <person name="Hazen T."/>
            <person name="Woyke T."/>
        </authorList>
    </citation>
    <scope>NUCLEOTIDE SEQUENCE [LARGE SCALE GENOMIC DNA]</scope>
    <source>
        <strain evidence="1">U5L</strain>
    </source>
</reference>
<dbReference type="EMBL" id="JH600068">
    <property type="protein sequence ID" value="EIG53578.1"/>
    <property type="molecule type" value="Genomic_DNA"/>
</dbReference>
<gene>
    <name evidence="1" type="ORF">DesU5LDRAFT_1903</name>
</gene>
<proteinExistence type="predicted"/>
<evidence type="ECO:0000313" key="1">
    <source>
        <dbReference type="EMBL" id="EIG53578.1"/>
    </source>
</evidence>
<dbReference type="OrthoDB" id="5441984at2"/>
<name>I2Q1C2_9BACT</name>
<protein>
    <submittedName>
        <fullName evidence="1">Uncharacterized protein</fullName>
    </submittedName>
</protein>
<accession>I2Q1C2</accession>
<dbReference type="AlphaFoldDB" id="I2Q1C2"/>
<organism evidence="1">
    <name type="scientific">Desulfovibrio sp. U5L</name>
    <dbReference type="NCBI Taxonomy" id="596152"/>
    <lineage>
        <taxon>Bacteria</taxon>
        <taxon>Pseudomonadati</taxon>
        <taxon>Thermodesulfobacteriota</taxon>
        <taxon>Desulfovibrionia</taxon>
        <taxon>Desulfovibrionales</taxon>
        <taxon>Desulfovibrionaceae</taxon>
        <taxon>Desulfovibrio</taxon>
    </lineage>
</organism>